<dbReference type="OrthoDB" id="9773828at2"/>
<dbReference type="SUPFAM" id="SSF51430">
    <property type="entry name" value="NAD(P)-linked oxidoreductase"/>
    <property type="match status" value="1"/>
</dbReference>
<name>A0A800NAQ2_CYTFI</name>
<dbReference type="Proteomes" id="UP000465778">
    <property type="component" value="Unassembled WGS sequence"/>
</dbReference>
<evidence type="ECO:0000313" key="2">
    <source>
        <dbReference type="EMBL" id="KAF0824285.1"/>
    </source>
</evidence>
<dbReference type="Pfam" id="PF00248">
    <property type="entry name" value="Aldo_ket_red"/>
    <property type="match status" value="1"/>
</dbReference>
<dbReference type="GO" id="GO:0016491">
    <property type="term" value="F:oxidoreductase activity"/>
    <property type="evidence" value="ECO:0007669"/>
    <property type="project" value="InterPro"/>
</dbReference>
<evidence type="ECO:0000313" key="3">
    <source>
        <dbReference type="Proteomes" id="UP000465778"/>
    </source>
</evidence>
<dbReference type="Gene3D" id="3.20.20.100">
    <property type="entry name" value="NADP-dependent oxidoreductase domain"/>
    <property type="match status" value="1"/>
</dbReference>
<protein>
    <recommendedName>
        <fullName evidence="1">NADP-dependent oxidoreductase domain-containing protein</fullName>
    </recommendedName>
</protein>
<proteinExistence type="predicted"/>
<dbReference type="PANTHER" id="PTHR42686">
    <property type="entry name" value="GH17980P-RELATED"/>
    <property type="match status" value="1"/>
</dbReference>
<organism evidence="2 3">
    <name type="scientific">Cytobacillus firmus</name>
    <name type="common">Bacillus firmus</name>
    <dbReference type="NCBI Taxonomy" id="1399"/>
    <lineage>
        <taxon>Bacteria</taxon>
        <taxon>Bacillati</taxon>
        <taxon>Bacillota</taxon>
        <taxon>Bacilli</taxon>
        <taxon>Bacillales</taxon>
        <taxon>Bacillaceae</taxon>
        <taxon>Cytobacillus</taxon>
    </lineage>
</organism>
<dbReference type="RefSeq" id="WP_159344950.1">
    <property type="nucleotide sequence ID" value="NZ_JBALOT010000027.1"/>
</dbReference>
<dbReference type="GO" id="GO:0005829">
    <property type="term" value="C:cytosol"/>
    <property type="evidence" value="ECO:0007669"/>
    <property type="project" value="TreeGrafter"/>
</dbReference>
<dbReference type="InterPro" id="IPR020471">
    <property type="entry name" value="AKR"/>
</dbReference>
<dbReference type="PANTHER" id="PTHR42686:SF1">
    <property type="entry name" value="GH17980P-RELATED"/>
    <property type="match status" value="1"/>
</dbReference>
<dbReference type="EMBL" id="VDEM01000017">
    <property type="protein sequence ID" value="KAF0824285.1"/>
    <property type="molecule type" value="Genomic_DNA"/>
</dbReference>
<gene>
    <name evidence="2" type="ORF">KIS1582_1964</name>
</gene>
<evidence type="ECO:0000259" key="1">
    <source>
        <dbReference type="Pfam" id="PF00248"/>
    </source>
</evidence>
<dbReference type="InterPro" id="IPR023210">
    <property type="entry name" value="NADP_OxRdtase_dom"/>
</dbReference>
<sequence>MSQYTKRTLKDEIFFNKINAAKKISLGTFPFKDLKEIQIFKIMERYLSSGRTFIDTAAFYGDRRVERILGRVLKDFNCECFIATKVGYFRKKEEYQDQNYIYDQVQYSQELIGQKINLLQIHEADWDIWWLCDNGSLSYQNMFNKAPVIKALTKIKQNNDTDYIGITGNNADKLANIAHNLNCIDSVLLAKQYDLLWRNGRGKLRNVIEQKNLFYIVGAPFHQGRLLNLDSLISENSHFDKEMAEEVEKLKSLIIKHGLNLIKTCLEFLLTDPLVDLILVGIKEENELWWLDYKLKHIPDEIYKELLSIGFIRNATKGIPYKIN</sequence>
<comment type="caution">
    <text evidence="2">The sequence shown here is derived from an EMBL/GenBank/DDBJ whole genome shotgun (WGS) entry which is preliminary data.</text>
</comment>
<dbReference type="AlphaFoldDB" id="A0A800NAQ2"/>
<accession>A0A800NAQ2</accession>
<reference evidence="2 3" key="1">
    <citation type="journal article" date="2020" name="G3 (Bethesda)">
        <title>Whole Genome Sequencing and Comparative Genomics of Two Nematicidal Bacillus Strains Reveals a Wide Range of Possible Virulence Factors.</title>
        <authorList>
            <person name="Susic N."/>
            <person name="Janezic S."/>
            <person name="Rupnik M."/>
            <person name="Geric Stare B."/>
        </authorList>
    </citation>
    <scope>NUCLEOTIDE SEQUENCE [LARGE SCALE GENOMIC DNA]</scope>
    <source>
        <strain evidence="2 3">I-1582</strain>
    </source>
</reference>
<dbReference type="InterPro" id="IPR036812">
    <property type="entry name" value="NAD(P)_OxRdtase_dom_sf"/>
</dbReference>
<feature type="domain" description="NADP-dependent oxidoreductase" evidence="1">
    <location>
        <begin position="23"/>
        <end position="288"/>
    </location>
</feature>